<gene>
    <name evidence="2" type="ORF">OLEA9_A027180</name>
</gene>
<dbReference type="Proteomes" id="UP000594638">
    <property type="component" value="Unassembled WGS sequence"/>
</dbReference>
<dbReference type="PANTHER" id="PTHR11926">
    <property type="entry name" value="GLUCOSYL/GLUCURONOSYL TRANSFERASES"/>
    <property type="match status" value="1"/>
</dbReference>
<sequence length="88" mass="10082">MICWPFFAEQKTNCRYACTEWETGLEIEGEVTREKVAKLVKVLMEGEKGKEMGKKALGWKEKARLAVKPGGSSYQNLEFLINEILLKK</sequence>
<dbReference type="SUPFAM" id="SSF53756">
    <property type="entry name" value="UDP-Glycosyltransferase/glycogen phosphorylase"/>
    <property type="match status" value="1"/>
</dbReference>
<proteinExistence type="inferred from homology"/>
<dbReference type="Gramene" id="OE9A027180T1">
    <property type="protein sequence ID" value="OE9A027180C1"/>
    <property type="gene ID" value="OE9A027180"/>
</dbReference>
<dbReference type="PANTHER" id="PTHR11926:SF774">
    <property type="entry name" value="UDP-GLYCOSYLTRANSFERASE 85A1-RELATED"/>
    <property type="match status" value="1"/>
</dbReference>
<evidence type="ECO:0000313" key="2">
    <source>
        <dbReference type="EMBL" id="CAA2975539.1"/>
    </source>
</evidence>
<dbReference type="OrthoDB" id="1927969at2759"/>
<dbReference type="EMBL" id="CACTIH010002279">
    <property type="protein sequence ID" value="CAA2975539.1"/>
    <property type="molecule type" value="Genomic_DNA"/>
</dbReference>
<reference evidence="2 3" key="1">
    <citation type="submission" date="2019-12" db="EMBL/GenBank/DDBJ databases">
        <authorList>
            <person name="Alioto T."/>
            <person name="Alioto T."/>
            <person name="Gomez Garrido J."/>
        </authorList>
    </citation>
    <scope>NUCLEOTIDE SEQUENCE [LARGE SCALE GENOMIC DNA]</scope>
</reference>
<dbReference type="Gene3D" id="3.40.50.2000">
    <property type="entry name" value="Glycogen Phosphorylase B"/>
    <property type="match status" value="2"/>
</dbReference>
<comment type="caution">
    <text evidence="2">The sequence shown here is derived from an EMBL/GenBank/DDBJ whole genome shotgun (WGS) entry which is preliminary data.</text>
</comment>
<dbReference type="AlphaFoldDB" id="A0A8S0RA37"/>
<name>A0A8S0RA37_OLEEU</name>
<dbReference type="GO" id="GO:0080043">
    <property type="term" value="F:quercetin 3-O-glucosyltransferase activity"/>
    <property type="evidence" value="ECO:0007669"/>
    <property type="project" value="TreeGrafter"/>
</dbReference>
<dbReference type="GO" id="GO:0080044">
    <property type="term" value="F:quercetin 7-O-glucosyltransferase activity"/>
    <property type="evidence" value="ECO:0007669"/>
    <property type="project" value="TreeGrafter"/>
</dbReference>
<organism evidence="2 3">
    <name type="scientific">Olea europaea subsp. europaea</name>
    <dbReference type="NCBI Taxonomy" id="158383"/>
    <lineage>
        <taxon>Eukaryota</taxon>
        <taxon>Viridiplantae</taxon>
        <taxon>Streptophyta</taxon>
        <taxon>Embryophyta</taxon>
        <taxon>Tracheophyta</taxon>
        <taxon>Spermatophyta</taxon>
        <taxon>Magnoliopsida</taxon>
        <taxon>eudicotyledons</taxon>
        <taxon>Gunneridae</taxon>
        <taxon>Pentapetalae</taxon>
        <taxon>asterids</taxon>
        <taxon>lamiids</taxon>
        <taxon>Lamiales</taxon>
        <taxon>Oleaceae</taxon>
        <taxon>Oleeae</taxon>
        <taxon>Olea</taxon>
    </lineage>
</organism>
<keyword evidence="3" id="KW-1185">Reference proteome</keyword>
<comment type="similarity">
    <text evidence="1">Belongs to the UDP-glycosyltransferase family.</text>
</comment>
<protein>
    <submittedName>
        <fullName evidence="2">7-deoxyloganetin glucosyltransferase-like</fullName>
    </submittedName>
</protein>
<accession>A0A8S0RA37</accession>
<evidence type="ECO:0000313" key="3">
    <source>
        <dbReference type="Proteomes" id="UP000594638"/>
    </source>
</evidence>
<evidence type="ECO:0000256" key="1">
    <source>
        <dbReference type="ARBA" id="ARBA00009995"/>
    </source>
</evidence>